<dbReference type="Proteomes" id="UP000176998">
    <property type="component" value="Unassembled WGS sequence"/>
</dbReference>
<dbReference type="AlphaFoldDB" id="A0A1G4B8A7"/>
<evidence type="ECO:0000313" key="2">
    <source>
        <dbReference type="EMBL" id="OHE97533.1"/>
    </source>
</evidence>
<sequence length="131" mass="15425">MASSYRAYPRSSTPWHPSKSDQELWIKQSWAGPILERDIKIQNLQAELDACMERSQKSVRLKEKEMMILSRENERLSKELHAAKEAIEVFKMQRQNTLMCIEVAQQELSDTTYDRIKSKLRQVVLGLYHRS</sequence>
<evidence type="ECO:0000313" key="3">
    <source>
        <dbReference type="Proteomes" id="UP000176998"/>
    </source>
</evidence>
<proteinExistence type="predicted"/>
<dbReference type="STRING" id="1209926.A0A1G4B8A7"/>
<reference evidence="2 3" key="1">
    <citation type="submission" date="2016-09" db="EMBL/GenBank/DDBJ databases">
        <authorList>
            <person name="Capua I."/>
            <person name="De Benedictis P."/>
            <person name="Joannis T."/>
            <person name="Lombin L.H."/>
            <person name="Cattoli G."/>
        </authorList>
    </citation>
    <scope>NUCLEOTIDE SEQUENCE [LARGE SCALE GENOMIC DNA]</scope>
    <source>
        <strain evidence="2 3">IMI 309357</strain>
    </source>
</reference>
<keyword evidence="1" id="KW-0175">Coiled coil</keyword>
<comment type="caution">
    <text evidence="2">The sequence shown here is derived from an EMBL/GenBank/DDBJ whole genome shotgun (WGS) entry which is preliminary data.</text>
</comment>
<accession>A0A1G4B8A7</accession>
<keyword evidence="3" id="KW-1185">Reference proteome</keyword>
<feature type="coiled-coil region" evidence="1">
    <location>
        <begin position="59"/>
        <end position="93"/>
    </location>
</feature>
<protein>
    <submittedName>
        <fullName evidence="2">Uncharacterized protein</fullName>
    </submittedName>
</protein>
<dbReference type="GeneID" id="34560296"/>
<dbReference type="RefSeq" id="XP_022474686.1">
    <property type="nucleotide sequence ID" value="XM_022618786.1"/>
</dbReference>
<name>A0A1G4B8A7_9PEZI</name>
<dbReference type="EMBL" id="MJBS01000056">
    <property type="protein sequence ID" value="OHE97533.1"/>
    <property type="molecule type" value="Genomic_DNA"/>
</dbReference>
<organism evidence="2 3">
    <name type="scientific">Colletotrichum orchidophilum</name>
    <dbReference type="NCBI Taxonomy" id="1209926"/>
    <lineage>
        <taxon>Eukaryota</taxon>
        <taxon>Fungi</taxon>
        <taxon>Dikarya</taxon>
        <taxon>Ascomycota</taxon>
        <taxon>Pezizomycotina</taxon>
        <taxon>Sordariomycetes</taxon>
        <taxon>Hypocreomycetidae</taxon>
        <taxon>Glomerellales</taxon>
        <taxon>Glomerellaceae</taxon>
        <taxon>Colletotrichum</taxon>
    </lineage>
</organism>
<gene>
    <name evidence="2" type="ORF">CORC01_07148</name>
</gene>
<evidence type="ECO:0000256" key="1">
    <source>
        <dbReference type="SAM" id="Coils"/>
    </source>
</evidence>